<name>A0AAN8FV68_TRICO</name>
<reference evidence="1 2" key="1">
    <citation type="submission" date="2019-10" db="EMBL/GenBank/DDBJ databases">
        <title>Assembly and Annotation for the nematode Trichostrongylus colubriformis.</title>
        <authorList>
            <person name="Martin J."/>
        </authorList>
    </citation>
    <scope>NUCLEOTIDE SEQUENCE [LARGE SCALE GENOMIC DNA]</scope>
    <source>
        <strain evidence="1">G859</strain>
        <tissue evidence="1">Whole worm</tissue>
    </source>
</reference>
<keyword evidence="2" id="KW-1185">Reference proteome</keyword>
<gene>
    <name evidence="1" type="ORF">GCK32_022317</name>
</gene>
<accession>A0AAN8FV68</accession>
<dbReference type="Proteomes" id="UP001331761">
    <property type="component" value="Unassembled WGS sequence"/>
</dbReference>
<comment type="caution">
    <text evidence="1">The sequence shown here is derived from an EMBL/GenBank/DDBJ whole genome shotgun (WGS) entry which is preliminary data.</text>
</comment>
<evidence type="ECO:0000313" key="2">
    <source>
        <dbReference type="Proteomes" id="UP001331761"/>
    </source>
</evidence>
<sequence length="71" mass="8029">MAGLDDSYPWRLSFFNSWDQWNLPLRDSTKAQTKRLAAHISPNKRIALVPVTSIIPDFNTFSVVPNIVASL</sequence>
<feature type="non-terminal residue" evidence="1">
    <location>
        <position position="71"/>
    </location>
</feature>
<dbReference type="EMBL" id="WIXE01012135">
    <property type="protein sequence ID" value="KAK5976183.1"/>
    <property type="molecule type" value="Genomic_DNA"/>
</dbReference>
<organism evidence="1 2">
    <name type="scientific">Trichostrongylus colubriformis</name>
    <name type="common">Black scour worm</name>
    <dbReference type="NCBI Taxonomy" id="6319"/>
    <lineage>
        <taxon>Eukaryota</taxon>
        <taxon>Metazoa</taxon>
        <taxon>Ecdysozoa</taxon>
        <taxon>Nematoda</taxon>
        <taxon>Chromadorea</taxon>
        <taxon>Rhabditida</taxon>
        <taxon>Rhabditina</taxon>
        <taxon>Rhabditomorpha</taxon>
        <taxon>Strongyloidea</taxon>
        <taxon>Trichostrongylidae</taxon>
        <taxon>Trichostrongylus</taxon>
    </lineage>
</organism>
<proteinExistence type="predicted"/>
<protein>
    <submittedName>
        <fullName evidence="1">Uncharacterized protein</fullName>
    </submittedName>
</protein>
<dbReference type="AlphaFoldDB" id="A0AAN8FV68"/>
<evidence type="ECO:0000313" key="1">
    <source>
        <dbReference type="EMBL" id="KAK5976183.1"/>
    </source>
</evidence>